<dbReference type="GO" id="GO:0070403">
    <property type="term" value="F:NAD+ binding"/>
    <property type="evidence" value="ECO:0007669"/>
    <property type="project" value="InterPro"/>
</dbReference>
<organism evidence="3 4">
    <name type="scientific">Candidatus Magnetobacterium bavaricum</name>
    <dbReference type="NCBI Taxonomy" id="29290"/>
    <lineage>
        <taxon>Bacteria</taxon>
        <taxon>Pseudomonadati</taxon>
        <taxon>Nitrospirota</taxon>
        <taxon>Thermodesulfovibrionia</taxon>
        <taxon>Thermodesulfovibrionales</taxon>
        <taxon>Candidatus Magnetobacteriaceae</taxon>
        <taxon>Candidatus Magnetobacterium</taxon>
    </lineage>
</organism>
<evidence type="ECO:0000313" key="3">
    <source>
        <dbReference type="EMBL" id="KJU85037.1"/>
    </source>
</evidence>
<dbReference type="FunFam" id="3.40.50.720:FF:000208">
    <property type="entry name" value="Prephenate dehydrogenase"/>
    <property type="match status" value="1"/>
</dbReference>
<dbReference type="PANTHER" id="PTHR21363">
    <property type="entry name" value="PREPHENATE DEHYDROGENASE"/>
    <property type="match status" value="1"/>
</dbReference>
<keyword evidence="1 3" id="KW-0560">Oxidoreductase</keyword>
<gene>
    <name evidence="3" type="ORF">MBAV_002772</name>
</gene>
<dbReference type="InterPro" id="IPR008927">
    <property type="entry name" value="6-PGluconate_DH-like_C_sf"/>
</dbReference>
<proteinExistence type="predicted"/>
<dbReference type="PROSITE" id="PS51176">
    <property type="entry name" value="PDH_ADH"/>
    <property type="match status" value="1"/>
</dbReference>
<protein>
    <submittedName>
        <fullName evidence="3">Prephenate dehydrogenase</fullName>
        <ecNumber evidence="3">1.3.1.12</ecNumber>
    </submittedName>
</protein>
<dbReference type="Proteomes" id="UP000033423">
    <property type="component" value="Unassembled WGS sequence"/>
</dbReference>
<dbReference type="Gene3D" id="1.10.3660.10">
    <property type="entry name" value="6-phosphogluconate dehydrogenase C-terminal like domain"/>
    <property type="match status" value="1"/>
</dbReference>
<dbReference type="Pfam" id="PF02153">
    <property type="entry name" value="PDH_N"/>
    <property type="match status" value="1"/>
</dbReference>
<accession>A0A0F3GT70</accession>
<dbReference type="InterPro" id="IPR046826">
    <property type="entry name" value="PDH_N"/>
</dbReference>
<evidence type="ECO:0000259" key="2">
    <source>
        <dbReference type="PROSITE" id="PS51176"/>
    </source>
</evidence>
<evidence type="ECO:0000256" key="1">
    <source>
        <dbReference type="ARBA" id="ARBA00023002"/>
    </source>
</evidence>
<sequence length="292" mass="31884">MVFKKISIIGVGLMGASFAMAIKEKALAGKVCGYGRNENNLKRAKYKGIIDEYSLTIGEVGQGCDLLIFASPVGVFLELARGIAPYLSEGAIVSDMGSVKGQLVYDMEEAMPPGVSYVGAHPITGNDRSGLDAAVPDLFKDVNCILTPTNSTNDTALKTVSLLWQTLGCNIKTLTPEKHDEIFSAISHMPHIAAYALVNAIKIIDEEFLNFSGTGFLDTTRIAMSSPQMWIDICMLNKNAILKHLATYMEAINDIINSIRANDKDALCQQFDQARTLRLTLRKSRNELSNKE</sequence>
<comment type="caution">
    <text evidence="3">The sequence shown here is derived from an EMBL/GenBank/DDBJ whole genome shotgun (WGS) entry which is preliminary data.</text>
</comment>
<dbReference type="AlphaFoldDB" id="A0A0F3GT70"/>
<dbReference type="SUPFAM" id="SSF48179">
    <property type="entry name" value="6-phosphogluconate dehydrogenase C-terminal domain-like"/>
    <property type="match status" value="1"/>
</dbReference>
<dbReference type="GO" id="GO:0006571">
    <property type="term" value="P:tyrosine biosynthetic process"/>
    <property type="evidence" value="ECO:0007669"/>
    <property type="project" value="InterPro"/>
</dbReference>
<dbReference type="Gene3D" id="3.40.50.720">
    <property type="entry name" value="NAD(P)-binding Rossmann-like Domain"/>
    <property type="match status" value="1"/>
</dbReference>
<dbReference type="EC" id="1.3.1.12" evidence="3"/>
<dbReference type="GO" id="GO:0008977">
    <property type="term" value="F:prephenate dehydrogenase (NAD+) activity"/>
    <property type="evidence" value="ECO:0007669"/>
    <property type="project" value="UniProtKB-EC"/>
</dbReference>
<dbReference type="InterPro" id="IPR003099">
    <property type="entry name" value="Prephen_DH"/>
</dbReference>
<dbReference type="PATRIC" id="fig|29290.4.peg.3693"/>
<dbReference type="InterPro" id="IPR036291">
    <property type="entry name" value="NAD(P)-bd_dom_sf"/>
</dbReference>
<reference evidence="3 4" key="1">
    <citation type="submission" date="2015-02" db="EMBL/GenBank/DDBJ databases">
        <title>Single-cell genomics of uncultivated deep-branching MTB reveals a conserved set of magnetosome genes.</title>
        <authorList>
            <person name="Kolinko S."/>
            <person name="Richter M."/>
            <person name="Glockner F.O."/>
            <person name="Brachmann A."/>
            <person name="Schuler D."/>
        </authorList>
    </citation>
    <scope>NUCLEOTIDE SEQUENCE [LARGE SCALE GENOMIC DNA]</scope>
    <source>
        <strain evidence="3">TM-1</strain>
    </source>
</reference>
<name>A0A0F3GT70_9BACT</name>
<evidence type="ECO:0000313" key="4">
    <source>
        <dbReference type="Proteomes" id="UP000033423"/>
    </source>
</evidence>
<dbReference type="PANTHER" id="PTHR21363:SF0">
    <property type="entry name" value="PREPHENATE DEHYDROGENASE [NADP(+)]"/>
    <property type="match status" value="1"/>
</dbReference>
<dbReference type="InterPro" id="IPR046825">
    <property type="entry name" value="PDH_C"/>
</dbReference>
<dbReference type="SUPFAM" id="SSF51735">
    <property type="entry name" value="NAD(P)-binding Rossmann-fold domains"/>
    <property type="match status" value="1"/>
</dbReference>
<feature type="domain" description="Prephenate/arogenate dehydrogenase" evidence="2">
    <location>
        <begin position="4"/>
        <end position="289"/>
    </location>
</feature>
<dbReference type="Pfam" id="PF20463">
    <property type="entry name" value="PDH_C"/>
    <property type="match status" value="1"/>
</dbReference>
<dbReference type="EMBL" id="LACI01001184">
    <property type="protein sequence ID" value="KJU85037.1"/>
    <property type="molecule type" value="Genomic_DNA"/>
</dbReference>
<dbReference type="GO" id="GO:0004665">
    <property type="term" value="F:prephenate dehydrogenase (NADP+) activity"/>
    <property type="evidence" value="ECO:0007669"/>
    <property type="project" value="InterPro"/>
</dbReference>
<dbReference type="InterPro" id="IPR050812">
    <property type="entry name" value="Preph/Arog_dehydrog"/>
</dbReference>
<keyword evidence="4" id="KW-1185">Reference proteome</keyword>